<accession>A0A072P963</accession>
<dbReference type="VEuPathDB" id="FungiDB:A1O9_08544"/>
<dbReference type="OrthoDB" id="2963168at2759"/>
<reference evidence="1 2" key="1">
    <citation type="submission" date="2013-03" db="EMBL/GenBank/DDBJ databases">
        <title>The Genome Sequence of Exophiala aquamarina CBS 119918.</title>
        <authorList>
            <consortium name="The Broad Institute Genomics Platform"/>
            <person name="Cuomo C."/>
            <person name="de Hoog S."/>
            <person name="Gorbushina A."/>
            <person name="Walker B."/>
            <person name="Young S.K."/>
            <person name="Zeng Q."/>
            <person name="Gargeya S."/>
            <person name="Fitzgerald M."/>
            <person name="Haas B."/>
            <person name="Abouelleil A."/>
            <person name="Allen A.W."/>
            <person name="Alvarado L."/>
            <person name="Arachchi H.M."/>
            <person name="Berlin A.M."/>
            <person name="Chapman S.B."/>
            <person name="Gainer-Dewar J."/>
            <person name="Goldberg J."/>
            <person name="Griggs A."/>
            <person name="Gujja S."/>
            <person name="Hansen M."/>
            <person name="Howarth C."/>
            <person name="Imamovic A."/>
            <person name="Ireland A."/>
            <person name="Larimer J."/>
            <person name="McCowan C."/>
            <person name="Murphy C."/>
            <person name="Pearson M."/>
            <person name="Poon T.W."/>
            <person name="Priest M."/>
            <person name="Roberts A."/>
            <person name="Saif S."/>
            <person name="Shea T."/>
            <person name="Sisk P."/>
            <person name="Sykes S."/>
            <person name="Wortman J."/>
            <person name="Nusbaum C."/>
            <person name="Birren B."/>
        </authorList>
    </citation>
    <scope>NUCLEOTIDE SEQUENCE [LARGE SCALE GENOMIC DNA]</scope>
    <source>
        <strain evidence="1 2">CBS 119918</strain>
    </source>
</reference>
<dbReference type="RefSeq" id="XP_013258383.1">
    <property type="nucleotide sequence ID" value="XM_013402929.1"/>
</dbReference>
<comment type="caution">
    <text evidence="1">The sequence shown here is derived from an EMBL/GenBank/DDBJ whole genome shotgun (WGS) entry which is preliminary data.</text>
</comment>
<protein>
    <submittedName>
        <fullName evidence="1">Uncharacterized protein</fullName>
    </submittedName>
</protein>
<name>A0A072P963_9EURO</name>
<dbReference type="Gene3D" id="3.30.420.40">
    <property type="match status" value="2"/>
</dbReference>
<proteinExistence type="predicted"/>
<dbReference type="PANTHER" id="PTHR14187">
    <property type="entry name" value="ALPHA KINASE/ELONGATION FACTOR 2 KINASE"/>
    <property type="match status" value="1"/>
</dbReference>
<dbReference type="SUPFAM" id="SSF53067">
    <property type="entry name" value="Actin-like ATPase domain"/>
    <property type="match status" value="1"/>
</dbReference>
<dbReference type="PANTHER" id="PTHR14187:SF82">
    <property type="entry name" value="FAMILY CHAPERONE, PUTATIVE (AFU_ORTHOLOGUE AFUA_7G08575)-RELATED"/>
    <property type="match status" value="1"/>
</dbReference>
<dbReference type="GeneID" id="25283456"/>
<dbReference type="InterPro" id="IPR043129">
    <property type="entry name" value="ATPase_NBD"/>
</dbReference>
<dbReference type="STRING" id="1182545.A0A072P963"/>
<evidence type="ECO:0000313" key="2">
    <source>
        <dbReference type="Proteomes" id="UP000027920"/>
    </source>
</evidence>
<dbReference type="EMBL" id="AMGV01000007">
    <property type="protein sequence ID" value="KEF55793.1"/>
    <property type="molecule type" value="Genomic_DNA"/>
</dbReference>
<dbReference type="AlphaFoldDB" id="A0A072P963"/>
<organism evidence="1 2">
    <name type="scientific">Exophiala aquamarina CBS 119918</name>
    <dbReference type="NCBI Taxonomy" id="1182545"/>
    <lineage>
        <taxon>Eukaryota</taxon>
        <taxon>Fungi</taxon>
        <taxon>Dikarya</taxon>
        <taxon>Ascomycota</taxon>
        <taxon>Pezizomycotina</taxon>
        <taxon>Eurotiomycetes</taxon>
        <taxon>Chaetothyriomycetidae</taxon>
        <taxon>Chaetothyriales</taxon>
        <taxon>Herpotrichiellaceae</taxon>
        <taxon>Exophiala</taxon>
    </lineage>
</organism>
<gene>
    <name evidence="1" type="ORF">A1O9_08544</name>
</gene>
<dbReference type="CDD" id="cd10170">
    <property type="entry name" value="ASKHA_NBD_HSP70"/>
    <property type="match status" value="1"/>
</dbReference>
<keyword evidence="2" id="KW-1185">Reference proteome</keyword>
<dbReference type="HOGENOM" id="CLU_009958_6_1_1"/>
<evidence type="ECO:0000313" key="1">
    <source>
        <dbReference type="EMBL" id="KEF55793.1"/>
    </source>
</evidence>
<dbReference type="Proteomes" id="UP000027920">
    <property type="component" value="Unassembled WGS sequence"/>
</dbReference>
<sequence length="430" mass="47678">MKNLNVSHIARHRGLPDYPAKEPVEIIADYLSLVHKHVMERDMLPMAGEALFARSPIDLVVTCPTIWSYSAKNLTLKAVQNAGFNPSNFRLLNEIIVVSEPVAAALYALKSIQEDEDEPIVKVGDCFVTADCGGGTVDVAAFQVTQINPAISLQEIGIGIGKKCDSTFIDSKLKKNILDRIGPSSRENLHKELPEGAIGGHQALGFVAMVGGFGCSDHLFHEVNRFTSVRRVPTKRPTSKERCWAAVARGAVMYGLQRRTDKTVYMRPAAHSDGVKKQQPFSAFKPSGDAICQGPFDGQEKAENQMTWLVMKGDLILSDTSTYASLDICRKFRAQDSKSFCTHLLTNDDDRGPAGYLQNEMRTVGSLNYNFGGIPDSAFQRLRMPGSRVRFYKADLQLHIQITDNTQVKEVKFWVTFNDQELSSIAMNYP</sequence>